<protein>
    <submittedName>
        <fullName evidence="2">Uncharacterized protein</fullName>
    </submittedName>
</protein>
<dbReference type="Proteomes" id="UP001152888">
    <property type="component" value="Unassembled WGS sequence"/>
</dbReference>
<evidence type="ECO:0000313" key="3">
    <source>
        <dbReference type="Proteomes" id="UP001152888"/>
    </source>
</evidence>
<proteinExistence type="predicted"/>
<dbReference type="EMBL" id="CAKOFQ010007219">
    <property type="protein sequence ID" value="CAH1995215.1"/>
    <property type="molecule type" value="Genomic_DNA"/>
</dbReference>
<dbReference type="InterPro" id="IPR011011">
    <property type="entry name" value="Znf_FYVE_PHD"/>
</dbReference>
<dbReference type="PANTHER" id="PTHR35450:SF2">
    <property type="entry name" value="REVERSE TRANSCRIPTASE DOMAIN-CONTAINING PROTEIN"/>
    <property type="match status" value="1"/>
</dbReference>
<organism evidence="2 3">
    <name type="scientific">Acanthoscelides obtectus</name>
    <name type="common">Bean weevil</name>
    <name type="synonym">Bruchus obtectus</name>
    <dbReference type="NCBI Taxonomy" id="200917"/>
    <lineage>
        <taxon>Eukaryota</taxon>
        <taxon>Metazoa</taxon>
        <taxon>Ecdysozoa</taxon>
        <taxon>Arthropoda</taxon>
        <taxon>Hexapoda</taxon>
        <taxon>Insecta</taxon>
        <taxon>Pterygota</taxon>
        <taxon>Neoptera</taxon>
        <taxon>Endopterygota</taxon>
        <taxon>Coleoptera</taxon>
        <taxon>Polyphaga</taxon>
        <taxon>Cucujiformia</taxon>
        <taxon>Chrysomeloidea</taxon>
        <taxon>Chrysomelidae</taxon>
        <taxon>Bruchinae</taxon>
        <taxon>Bruchini</taxon>
        <taxon>Acanthoscelides</taxon>
    </lineage>
</organism>
<dbReference type="InterPro" id="IPR013083">
    <property type="entry name" value="Znf_RING/FYVE/PHD"/>
</dbReference>
<evidence type="ECO:0000313" key="2">
    <source>
        <dbReference type="EMBL" id="CAH1995215.1"/>
    </source>
</evidence>
<comment type="caution">
    <text evidence="2">The sequence shown here is derived from an EMBL/GenBank/DDBJ whole genome shotgun (WGS) entry which is preliminary data.</text>
</comment>
<sequence length="302" mass="34934">DQAINTRYHQRKILGKPVDSRCRRCKTRDGTIQHVLTGCTVLAATEYLHRHNRVATYIHWKVCKELQIDVPAPPIEVQRMWKVKAKVIPVIIGSLGATKKGMHTYLDQIPGKPDIYELQKIALLGSAHILRRVLMTRSSAYCGECNSRIVKQCPNLQCVECKKWYHSNSCTKITEVEERFLVEQKKPWTCRKCKRLTMNDLNDRRASSLGINRHNSPVPVGKDLDSIYSLLLELKTEVSVVHSDMIEMKTSLEFLNGMYEDQRQLNKVMSDMIEETRHENKKLREEMAVVQSKLMEMEAEKI</sequence>
<keyword evidence="3" id="KW-1185">Reference proteome</keyword>
<dbReference type="PANTHER" id="PTHR35450">
    <property type="entry name" value="REVERSE TRANSCRIPTASE DOMAIN-CONTAINING PROTEIN"/>
    <property type="match status" value="1"/>
</dbReference>
<dbReference type="CDD" id="cd15489">
    <property type="entry name" value="PHD_SF"/>
    <property type="match status" value="1"/>
</dbReference>
<dbReference type="OrthoDB" id="5962029at2759"/>
<name>A0A9P0LI97_ACAOB</name>
<feature type="coiled-coil region" evidence="1">
    <location>
        <begin position="266"/>
        <end position="300"/>
    </location>
</feature>
<dbReference type="SUPFAM" id="SSF57903">
    <property type="entry name" value="FYVE/PHD zinc finger"/>
    <property type="match status" value="1"/>
</dbReference>
<keyword evidence="1" id="KW-0175">Coiled coil</keyword>
<feature type="non-terminal residue" evidence="2">
    <location>
        <position position="1"/>
    </location>
</feature>
<dbReference type="Gene3D" id="3.30.40.10">
    <property type="entry name" value="Zinc/RING finger domain, C3HC4 (zinc finger)"/>
    <property type="match status" value="1"/>
</dbReference>
<evidence type="ECO:0000256" key="1">
    <source>
        <dbReference type="SAM" id="Coils"/>
    </source>
</evidence>
<accession>A0A9P0LI97</accession>
<reference evidence="2" key="1">
    <citation type="submission" date="2022-03" db="EMBL/GenBank/DDBJ databases">
        <authorList>
            <person name="Sayadi A."/>
        </authorList>
    </citation>
    <scope>NUCLEOTIDE SEQUENCE</scope>
</reference>
<dbReference type="AlphaFoldDB" id="A0A9P0LI97"/>
<gene>
    <name evidence="2" type="ORF">ACAOBT_LOCUS22474</name>
</gene>